<dbReference type="Proteomes" id="UP000235015">
    <property type="component" value="Unassembled WGS sequence"/>
</dbReference>
<feature type="transmembrane region" description="Helical" evidence="1">
    <location>
        <begin position="219"/>
        <end position="240"/>
    </location>
</feature>
<feature type="transmembrane region" description="Helical" evidence="1">
    <location>
        <begin position="115"/>
        <end position="132"/>
    </location>
</feature>
<organism evidence="2 3">
    <name type="scientific">Sedimenticola selenatireducens</name>
    <dbReference type="NCBI Taxonomy" id="191960"/>
    <lineage>
        <taxon>Bacteria</taxon>
        <taxon>Pseudomonadati</taxon>
        <taxon>Pseudomonadota</taxon>
        <taxon>Gammaproteobacteria</taxon>
        <taxon>Chromatiales</taxon>
        <taxon>Sedimenticolaceae</taxon>
        <taxon>Sedimenticola</taxon>
    </lineage>
</organism>
<name>A0A2N6CWZ4_9GAMM</name>
<dbReference type="GO" id="GO:0015098">
    <property type="term" value="F:molybdate ion transmembrane transporter activity"/>
    <property type="evidence" value="ECO:0007669"/>
    <property type="project" value="InterPro"/>
</dbReference>
<evidence type="ECO:0000313" key="3">
    <source>
        <dbReference type="Proteomes" id="UP000235015"/>
    </source>
</evidence>
<protein>
    <submittedName>
        <fullName evidence="2">Sulfate permease</fullName>
    </submittedName>
</protein>
<dbReference type="EMBL" id="PKUN01000010">
    <property type="protein sequence ID" value="PLX61807.1"/>
    <property type="molecule type" value="Genomic_DNA"/>
</dbReference>
<comment type="caution">
    <text evidence="2">The sequence shown here is derived from an EMBL/GenBank/DDBJ whole genome shotgun (WGS) entry which is preliminary data.</text>
</comment>
<keyword evidence="1" id="KW-1133">Transmembrane helix</keyword>
<keyword evidence="1" id="KW-0812">Transmembrane</keyword>
<dbReference type="InterPro" id="IPR031563">
    <property type="entry name" value="MOT1/MOT2"/>
</dbReference>
<accession>A0A2N6CWZ4</accession>
<feature type="transmembrane region" description="Helical" evidence="1">
    <location>
        <begin position="81"/>
        <end position="103"/>
    </location>
</feature>
<feature type="transmembrane region" description="Helical" evidence="1">
    <location>
        <begin position="305"/>
        <end position="325"/>
    </location>
</feature>
<feature type="transmembrane region" description="Helical" evidence="1">
    <location>
        <begin position="152"/>
        <end position="172"/>
    </location>
</feature>
<feature type="transmembrane region" description="Helical" evidence="1">
    <location>
        <begin position="179"/>
        <end position="199"/>
    </location>
</feature>
<dbReference type="PANTHER" id="PTHR31970">
    <property type="match status" value="1"/>
</dbReference>
<sequence>MQIGSYRFDRSEFAGSLGDLGTLIPMSIGLVTINGLSFSSVFLWIGLFYLLSGFYYKLPIPVQPLKLVSAIAIAFPERISLPVISATGLLFGGALILLAFTGLIDWLARLFTKPIVRGIQLGLGFILMIKGIDFISSPELLMQGAGNTASLGGIPVNPLLGLAALILVLCLIASRRFPAALVVVAAGIVIGIPFGSLRGLEWSFGPSTMGLVTPNVDDLFTALFLLVLPQLPLTIGNAIIGTTDTARNLFGTGKQTERVSNRSFSFGMGLTNICAGLMAAMPLCHGAGGLAAHYRFGARTGGSNIMIGLLFVLIALGFGGIGIALLSAIPYAVLGVLLLFAGLELALLIRDITERQELFIAFLIAGISLATTNMSIAFVCGIIVSRLLQWRGIKI</sequence>
<feature type="transmembrane region" description="Helical" evidence="1">
    <location>
        <begin position="358"/>
        <end position="384"/>
    </location>
</feature>
<gene>
    <name evidence="2" type="ORF">C0630_09760</name>
</gene>
<keyword evidence="1" id="KW-0472">Membrane</keyword>
<reference evidence="2 3" key="1">
    <citation type="submission" date="2017-11" db="EMBL/GenBank/DDBJ databases">
        <title>Genome-resolved metagenomics identifies genetic mobility, metabolic interactions, and unexpected diversity in perchlorate-reducing communities.</title>
        <authorList>
            <person name="Barnum T.P."/>
            <person name="Figueroa I.A."/>
            <person name="Carlstrom C.I."/>
            <person name="Lucas L.N."/>
            <person name="Engelbrektson A.L."/>
            <person name="Coates J.D."/>
        </authorList>
    </citation>
    <scope>NUCLEOTIDE SEQUENCE [LARGE SCALE GENOMIC DNA]</scope>
    <source>
        <strain evidence="2">BM301</strain>
    </source>
</reference>
<feature type="transmembrane region" description="Helical" evidence="1">
    <location>
        <begin position="331"/>
        <end position="349"/>
    </location>
</feature>
<dbReference type="Pfam" id="PF16983">
    <property type="entry name" value="MFS_MOT1"/>
    <property type="match status" value="2"/>
</dbReference>
<evidence type="ECO:0000313" key="2">
    <source>
        <dbReference type="EMBL" id="PLX61807.1"/>
    </source>
</evidence>
<proteinExistence type="predicted"/>
<dbReference type="PANTHER" id="PTHR31970:SF9">
    <property type="entry name" value="MOLYBDATE TRANSPORTER 2"/>
    <property type="match status" value="1"/>
</dbReference>
<evidence type="ECO:0000256" key="1">
    <source>
        <dbReference type="SAM" id="Phobius"/>
    </source>
</evidence>
<dbReference type="AlphaFoldDB" id="A0A2N6CWZ4"/>
<dbReference type="STRING" id="1111735.GCA_000428045_03704"/>
<dbReference type="RefSeq" id="WP_273439134.1">
    <property type="nucleotide sequence ID" value="NZ_PKUN01000010.1"/>
</dbReference>
<feature type="transmembrane region" description="Helical" evidence="1">
    <location>
        <begin position="23"/>
        <end position="51"/>
    </location>
</feature>